<dbReference type="InterPro" id="IPR051575">
    <property type="entry name" value="Myb-like_DNA-bd"/>
</dbReference>
<feature type="domain" description="HTH myb-type" evidence="7">
    <location>
        <begin position="384"/>
        <end position="439"/>
    </location>
</feature>
<dbReference type="PROSITE" id="PS51294">
    <property type="entry name" value="HTH_MYB"/>
    <property type="match status" value="5"/>
</dbReference>
<dbReference type="CDD" id="cd00167">
    <property type="entry name" value="SANT"/>
    <property type="match status" value="5"/>
</dbReference>
<keyword evidence="3" id="KW-0804">Transcription</keyword>
<feature type="domain" description="Myb-like" evidence="6">
    <location>
        <begin position="436"/>
        <end position="486"/>
    </location>
</feature>
<dbReference type="SMART" id="SM00717">
    <property type="entry name" value="SANT"/>
    <property type="match status" value="5"/>
</dbReference>
<dbReference type="GO" id="GO:0042796">
    <property type="term" value="P:snRNA transcription by RNA polymerase III"/>
    <property type="evidence" value="ECO:0007669"/>
    <property type="project" value="TreeGrafter"/>
</dbReference>
<evidence type="ECO:0000256" key="3">
    <source>
        <dbReference type="ARBA" id="ARBA00023163"/>
    </source>
</evidence>
<dbReference type="PANTHER" id="PTHR46621">
    <property type="entry name" value="SNRNA-ACTIVATING PROTEIN COMPLEX SUBUNIT 4"/>
    <property type="match status" value="1"/>
</dbReference>
<feature type="domain" description="HTH myb-type" evidence="7">
    <location>
        <begin position="552"/>
        <end position="604"/>
    </location>
</feature>
<feature type="domain" description="Myb-like" evidence="6">
    <location>
        <begin position="332"/>
        <end position="383"/>
    </location>
</feature>
<reference evidence="9" key="1">
    <citation type="journal article" date="2023" name="Commun. Biol.">
        <title>Genome analysis of Parmales, the sister group of diatoms, reveals the evolutionary specialization of diatoms from phago-mixotrophs to photoautotrophs.</title>
        <authorList>
            <person name="Ban H."/>
            <person name="Sato S."/>
            <person name="Yoshikawa S."/>
            <person name="Yamada K."/>
            <person name="Nakamura Y."/>
            <person name="Ichinomiya M."/>
            <person name="Sato N."/>
            <person name="Blanc-Mathieu R."/>
            <person name="Endo H."/>
            <person name="Kuwata A."/>
            <person name="Ogata H."/>
        </authorList>
    </citation>
    <scope>NUCLEOTIDE SEQUENCE [LARGE SCALE GENOMIC DNA]</scope>
</reference>
<feature type="domain" description="Myb-like" evidence="6">
    <location>
        <begin position="384"/>
        <end position="435"/>
    </location>
</feature>
<feature type="domain" description="HTH myb-type" evidence="7">
    <location>
        <begin position="493"/>
        <end position="551"/>
    </location>
</feature>
<feature type="domain" description="Myb-like" evidence="6">
    <location>
        <begin position="548"/>
        <end position="598"/>
    </location>
</feature>
<evidence type="ECO:0000256" key="1">
    <source>
        <dbReference type="ARBA" id="ARBA00023015"/>
    </source>
</evidence>
<evidence type="ECO:0000256" key="4">
    <source>
        <dbReference type="ARBA" id="ARBA00023242"/>
    </source>
</evidence>
<evidence type="ECO:0000256" key="2">
    <source>
        <dbReference type="ARBA" id="ARBA00023125"/>
    </source>
</evidence>
<dbReference type="PROSITE" id="PS50090">
    <property type="entry name" value="MYB_LIKE"/>
    <property type="match status" value="5"/>
</dbReference>
<evidence type="ECO:0000259" key="7">
    <source>
        <dbReference type="PROSITE" id="PS51294"/>
    </source>
</evidence>
<feature type="domain" description="HTH myb-type" evidence="7">
    <location>
        <begin position="332"/>
        <end position="383"/>
    </location>
</feature>
<feature type="domain" description="HTH myb-type" evidence="7">
    <location>
        <begin position="440"/>
        <end position="490"/>
    </location>
</feature>
<accession>A0A9W7G1Z8</accession>
<dbReference type="GO" id="GO:0042795">
    <property type="term" value="P:snRNA transcription by RNA polymerase II"/>
    <property type="evidence" value="ECO:0007669"/>
    <property type="project" value="TreeGrafter"/>
</dbReference>
<keyword evidence="9" id="KW-1185">Reference proteome</keyword>
<dbReference type="PANTHER" id="PTHR46621:SF1">
    <property type="entry name" value="SNRNA-ACTIVATING PROTEIN COMPLEX SUBUNIT 4"/>
    <property type="match status" value="1"/>
</dbReference>
<dbReference type="InterPro" id="IPR017930">
    <property type="entry name" value="Myb_dom"/>
</dbReference>
<name>A0A9W7G1Z8_9STRA</name>
<dbReference type="Pfam" id="PF13921">
    <property type="entry name" value="Myb_DNA-bind_6"/>
    <property type="match status" value="1"/>
</dbReference>
<protein>
    <submittedName>
        <fullName evidence="8">Uncharacterized protein</fullName>
    </submittedName>
</protein>
<feature type="region of interest" description="Disordered" evidence="5">
    <location>
        <begin position="580"/>
        <end position="621"/>
    </location>
</feature>
<evidence type="ECO:0000313" key="9">
    <source>
        <dbReference type="Proteomes" id="UP001165065"/>
    </source>
</evidence>
<proteinExistence type="predicted"/>
<dbReference type="InterPro" id="IPR001005">
    <property type="entry name" value="SANT/Myb"/>
</dbReference>
<dbReference type="Pfam" id="PF00249">
    <property type="entry name" value="Myb_DNA-binding"/>
    <property type="match status" value="3"/>
</dbReference>
<dbReference type="InterPro" id="IPR009057">
    <property type="entry name" value="Homeodomain-like_sf"/>
</dbReference>
<dbReference type="OrthoDB" id="2143914at2759"/>
<dbReference type="Gene3D" id="1.10.10.60">
    <property type="entry name" value="Homeodomain-like"/>
    <property type="match status" value="5"/>
</dbReference>
<dbReference type="Proteomes" id="UP001165065">
    <property type="component" value="Unassembled WGS sequence"/>
</dbReference>
<keyword evidence="4" id="KW-0539">Nucleus</keyword>
<dbReference type="GO" id="GO:0019185">
    <property type="term" value="C:snRNA-activating protein complex"/>
    <property type="evidence" value="ECO:0007669"/>
    <property type="project" value="TreeGrafter"/>
</dbReference>
<feature type="domain" description="Myb-like" evidence="6">
    <location>
        <begin position="493"/>
        <end position="547"/>
    </location>
</feature>
<dbReference type="AlphaFoldDB" id="A0A9W7G1Z8"/>
<organism evidence="8 9">
    <name type="scientific">Triparma columacea</name>
    <dbReference type="NCBI Taxonomy" id="722753"/>
    <lineage>
        <taxon>Eukaryota</taxon>
        <taxon>Sar</taxon>
        <taxon>Stramenopiles</taxon>
        <taxon>Ochrophyta</taxon>
        <taxon>Bolidophyceae</taxon>
        <taxon>Parmales</taxon>
        <taxon>Triparmaceae</taxon>
        <taxon>Triparma</taxon>
    </lineage>
</organism>
<dbReference type="SUPFAM" id="SSF46689">
    <property type="entry name" value="Homeodomain-like"/>
    <property type="match status" value="3"/>
</dbReference>
<feature type="compositionally biased region" description="Basic and acidic residues" evidence="5">
    <location>
        <begin position="585"/>
        <end position="599"/>
    </location>
</feature>
<comment type="caution">
    <text evidence="8">The sequence shown here is derived from an EMBL/GenBank/DDBJ whole genome shotgun (WGS) entry which is preliminary data.</text>
</comment>
<evidence type="ECO:0000313" key="8">
    <source>
        <dbReference type="EMBL" id="GMI28565.1"/>
    </source>
</evidence>
<evidence type="ECO:0000256" key="5">
    <source>
        <dbReference type="SAM" id="MobiDB-lite"/>
    </source>
</evidence>
<dbReference type="GO" id="GO:0000978">
    <property type="term" value="F:RNA polymerase II cis-regulatory region sequence-specific DNA binding"/>
    <property type="evidence" value="ECO:0007669"/>
    <property type="project" value="TreeGrafter"/>
</dbReference>
<keyword evidence="1" id="KW-0805">Transcription regulation</keyword>
<dbReference type="EMBL" id="BRYA01000664">
    <property type="protein sequence ID" value="GMI28565.1"/>
    <property type="molecule type" value="Genomic_DNA"/>
</dbReference>
<dbReference type="GO" id="GO:0001006">
    <property type="term" value="F:RNA polymerase III type 3 promoter sequence-specific DNA binding"/>
    <property type="evidence" value="ECO:0007669"/>
    <property type="project" value="TreeGrafter"/>
</dbReference>
<gene>
    <name evidence="8" type="ORF">TrCOL_g8341</name>
</gene>
<keyword evidence="2" id="KW-0238">DNA-binding</keyword>
<sequence>MRACPTIQVLIELKALLGANVYFMNARPSHANCVRDYDRAYIELSLQLGAIRNLIPHTPVELIGLSAAVKHALVRINMVNHFPPLWTFASFDSHIGGIAHGFWFNYPAGSFVDIAAFRHNVLHSFSPAVADAFGQVFYINNNRQYFRRPIPTVLLTAPLPQGYQNVLLFPIDIETNGINQLNPYVGGGYYGEGETDETDNISHVYFSPLEKSNNDFIFANMSDEDKVVLLAAAAGAAREKYANMSDEDKVAWLASRREKYANMSEEDKATLLAAAREKYANLSDEDKVALLAAAREKYANLSDEDKVAWLAYKREWYAKMSDKDKATFLASKKSSNMTSWTKEEDKKLSQAVKSSPKSDWMIIASKVGSRDNMQCRQRWMIVLDPGIIKGSWTTSLDEQLIKAVNEEGIKNWGSLALKVPGRTNTQCRARWKHHLDPNINKAPFSEEEDKIVLDLRAKENGWAKIAKSLPSNRTPDSVQNRWRAMERMKAPIDPSVKKGKWTEEEDAKLKAIVELNGAAETVKWSNIVEQIPGRDGNQCSNRWKHHLDPNINKAPFSEEEDKIVLDLHAKIGNKWAEISKSLSNRTKESVQNRWKCMERMKKKKRKKEEKEEKEKEKRRKK</sequence>
<evidence type="ECO:0000259" key="6">
    <source>
        <dbReference type="PROSITE" id="PS50090"/>
    </source>
</evidence>